<evidence type="ECO:0000256" key="1">
    <source>
        <dbReference type="ARBA" id="ARBA00006484"/>
    </source>
</evidence>
<dbReference type="GO" id="GO:0016491">
    <property type="term" value="F:oxidoreductase activity"/>
    <property type="evidence" value="ECO:0007669"/>
    <property type="project" value="UniProtKB-KW"/>
</dbReference>
<dbReference type="Pfam" id="PF00106">
    <property type="entry name" value="adh_short"/>
    <property type="match status" value="1"/>
</dbReference>
<dbReference type="Proteomes" id="UP000326838">
    <property type="component" value="Unassembled WGS sequence"/>
</dbReference>
<dbReference type="PRINTS" id="PR00081">
    <property type="entry name" value="GDHRDH"/>
</dbReference>
<organism evidence="7 8">
    <name type="scientific">Microbacterium caowuchunii</name>
    <dbReference type="NCBI Taxonomy" id="2614638"/>
    <lineage>
        <taxon>Bacteria</taxon>
        <taxon>Bacillati</taxon>
        <taxon>Actinomycetota</taxon>
        <taxon>Actinomycetes</taxon>
        <taxon>Micrococcales</taxon>
        <taxon>Microbacteriaceae</taxon>
        <taxon>Microbacterium</taxon>
    </lineage>
</organism>
<evidence type="ECO:0000256" key="3">
    <source>
        <dbReference type="ARBA" id="ARBA00023002"/>
    </source>
</evidence>
<dbReference type="SUPFAM" id="SSF51735">
    <property type="entry name" value="NAD(P)-binding Rossmann-fold domains"/>
    <property type="match status" value="1"/>
</dbReference>
<feature type="compositionally biased region" description="Basic and acidic residues" evidence="5">
    <location>
        <begin position="13"/>
        <end position="25"/>
    </location>
</feature>
<accession>A0A5N0TK27</accession>
<dbReference type="InterPro" id="IPR036291">
    <property type="entry name" value="NAD(P)-bd_dom_sf"/>
</dbReference>
<feature type="domain" description="Ketoreductase" evidence="6">
    <location>
        <begin position="33"/>
        <end position="217"/>
    </location>
</feature>
<evidence type="ECO:0000256" key="2">
    <source>
        <dbReference type="ARBA" id="ARBA00022857"/>
    </source>
</evidence>
<evidence type="ECO:0000313" key="7">
    <source>
        <dbReference type="EMBL" id="KAA9133679.1"/>
    </source>
</evidence>
<protein>
    <submittedName>
        <fullName evidence="7">SDR family NAD(P)-dependent oxidoreductase</fullName>
    </submittedName>
</protein>
<comment type="caution">
    <text evidence="7">The sequence shown here is derived from an EMBL/GenBank/DDBJ whole genome shotgun (WGS) entry which is preliminary data.</text>
</comment>
<sequence length="329" mass="34856">MRHGCSDCAAPRTRADHGALRHEEEPMQDVDGRVAVITGGSSGIGRGIALAFARAGMRVVVTGRRPEHLAETVESFAAEGLEVHPMQVDVTDLSAMRAAADEVQARFGRVDVLVNNAGIGLTGPVASALPTDWDWVIDVNIRGVGNGIQAFLPKILENGDGGHIVNTSSMAGLMPIVAGLYSMTKAAVIGLSEALHIELKPAGVGVSVYCPGPVHSNIATAVAARPEQYGESGYTAPDPSFAEFARAQPYMTAEEAGERVLAGLRRGDLFILTHPEFRAGVIERHATIEAAFPDEPIDEARKAAIPFLLSSPVYAEENRLQPPVLTRTV</sequence>
<dbReference type="PRINTS" id="PR00080">
    <property type="entry name" value="SDRFAMILY"/>
</dbReference>
<dbReference type="EMBL" id="VYUY01000009">
    <property type="protein sequence ID" value="KAA9133679.1"/>
    <property type="molecule type" value="Genomic_DNA"/>
</dbReference>
<keyword evidence="3" id="KW-0560">Oxidoreductase</keyword>
<evidence type="ECO:0000313" key="8">
    <source>
        <dbReference type="Proteomes" id="UP000326838"/>
    </source>
</evidence>
<dbReference type="InterPro" id="IPR002347">
    <property type="entry name" value="SDR_fam"/>
</dbReference>
<name>A0A5N0TK27_9MICO</name>
<evidence type="ECO:0000256" key="5">
    <source>
        <dbReference type="SAM" id="MobiDB-lite"/>
    </source>
</evidence>
<dbReference type="SMART" id="SM00822">
    <property type="entry name" value="PKS_KR"/>
    <property type="match status" value="1"/>
</dbReference>
<dbReference type="PROSITE" id="PS00061">
    <property type="entry name" value="ADH_SHORT"/>
    <property type="match status" value="1"/>
</dbReference>
<keyword evidence="2" id="KW-0521">NADP</keyword>
<dbReference type="CDD" id="cd05233">
    <property type="entry name" value="SDR_c"/>
    <property type="match status" value="1"/>
</dbReference>
<reference evidence="8" key="1">
    <citation type="submission" date="2019-09" db="EMBL/GenBank/DDBJ databases">
        <title>Mumia zhuanghuii sp. nov. isolated from the intestinal contents of plateau pika (Ochotona curzoniae) in the Qinghai-Tibet plateau of China.</title>
        <authorList>
            <person name="Tian Z."/>
        </authorList>
    </citation>
    <scope>NUCLEOTIDE SEQUENCE [LARGE SCALE GENOMIC DNA]</scope>
    <source>
        <strain evidence="8">L-033</strain>
    </source>
</reference>
<gene>
    <name evidence="7" type="ORF">F6B40_07940</name>
</gene>
<evidence type="ECO:0000259" key="6">
    <source>
        <dbReference type="SMART" id="SM00822"/>
    </source>
</evidence>
<dbReference type="InterPro" id="IPR020904">
    <property type="entry name" value="Sc_DH/Rdtase_CS"/>
</dbReference>
<dbReference type="InterPro" id="IPR057326">
    <property type="entry name" value="KR_dom"/>
</dbReference>
<comment type="similarity">
    <text evidence="1 4">Belongs to the short-chain dehydrogenases/reductases (SDR) family.</text>
</comment>
<dbReference type="PANTHER" id="PTHR43391:SF14">
    <property type="entry name" value="DEHYDROGENASE_REDUCTASE SDR FAMILY PROTEIN 7-LIKE"/>
    <property type="match status" value="1"/>
</dbReference>
<feature type="region of interest" description="Disordered" evidence="5">
    <location>
        <begin position="1"/>
        <end position="25"/>
    </location>
</feature>
<dbReference type="AlphaFoldDB" id="A0A5N0TK27"/>
<dbReference type="PANTHER" id="PTHR43391">
    <property type="entry name" value="RETINOL DEHYDROGENASE-RELATED"/>
    <property type="match status" value="1"/>
</dbReference>
<keyword evidence="8" id="KW-1185">Reference proteome</keyword>
<dbReference type="Gene3D" id="3.40.50.720">
    <property type="entry name" value="NAD(P)-binding Rossmann-like Domain"/>
    <property type="match status" value="1"/>
</dbReference>
<proteinExistence type="inferred from homology"/>
<dbReference type="FunFam" id="3.40.50.720:FF:000084">
    <property type="entry name" value="Short-chain dehydrogenase reductase"/>
    <property type="match status" value="1"/>
</dbReference>
<evidence type="ECO:0000256" key="4">
    <source>
        <dbReference type="RuleBase" id="RU000363"/>
    </source>
</evidence>